<feature type="transmembrane region" description="Helical" evidence="5">
    <location>
        <begin position="81"/>
        <end position="98"/>
    </location>
</feature>
<evidence type="ECO:0000313" key="8">
    <source>
        <dbReference type="Proteomes" id="UP000256478"/>
    </source>
</evidence>
<dbReference type="GO" id="GO:0016020">
    <property type="term" value="C:membrane"/>
    <property type="evidence" value="ECO:0007669"/>
    <property type="project" value="UniProtKB-SubCell"/>
</dbReference>
<name>A0A3E0TQN8_9GAMM</name>
<dbReference type="AlphaFoldDB" id="A0A3E0TQN8"/>
<comment type="subcellular location">
    <subcellularLocation>
        <location evidence="1">Membrane</location>
    </subcellularLocation>
</comment>
<protein>
    <submittedName>
        <fullName evidence="7">Sterol desaturase family protein</fullName>
    </submittedName>
</protein>
<keyword evidence="3 5" id="KW-1133">Transmembrane helix</keyword>
<dbReference type="InterPro" id="IPR006694">
    <property type="entry name" value="Fatty_acid_hydroxylase"/>
</dbReference>
<feature type="transmembrane region" description="Helical" evidence="5">
    <location>
        <begin position="156"/>
        <end position="175"/>
    </location>
</feature>
<dbReference type="InterPro" id="IPR050307">
    <property type="entry name" value="Sterol_Desaturase_Related"/>
</dbReference>
<feature type="domain" description="Fatty acid hydroxylase" evidence="6">
    <location>
        <begin position="85"/>
        <end position="216"/>
    </location>
</feature>
<dbReference type="GO" id="GO:0008610">
    <property type="term" value="P:lipid biosynthetic process"/>
    <property type="evidence" value="ECO:0007669"/>
    <property type="project" value="InterPro"/>
</dbReference>
<dbReference type="GO" id="GO:0016491">
    <property type="term" value="F:oxidoreductase activity"/>
    <property type="evidence" value="ECO:0007669"/>
    <property type="project" value="InterPro"/>
</dbReference>
<feature type="transmembrane region" description="Helical" evidence="5">
    <location>
        <begin position="127"/>
        <end position="150"/>
    </location>
</feature>
<evidence type="ECO:0000313" key="7">
    <source>
        <dbReference type="EMBL" id="REL26808.1"/>
    </source>
</evidence>
<evidence type="ECO:0000256" key="4">
    <source>
        <dbReference type="ARBA" id="ARBA00023136"/>
    </source>
</evidence>
<dbReference type="EMBL" id="QUOU01000001">
    <property type="protein sequence ID" value="REL26808.1"/>
    <property type="molecule type" value="Genomic_DNA"/>
</dbReference>
<dbReference type="Proteomes" id="UP000256478">
    <property type="component" value="Unassembled WGS sequence"/>
</dbReference>
<comment type="caution">
    <text evidence="7">The sequence shown here is derived from an EMBL/GenBank/DDBJ whole genome shotgun (WGS) entry which is preliminary data.</text>
</comment>
<reference evidence="7 8" key="1">
    <citation type="submission" date="2018-08" db="EMBL/GenBank/DDBJ databases">
        <title>Thalassotalea euphylliae genome.</title>
        <authorList>
            <person name="Summers S."/>
            <person name="Rice S.A."/>
            <person name="Freckelton M.L."/>
            <person name="Nedved B.T."/>
            <person name="Hadfield M.G."/>
        </authorList>
    </citation>
    <scope>NUCLEOTIDE SEQUENCE [LARGE SCALE GENOMIC DNA]</scope>
    <source>
        <strain evidence="7 8">H1</strain>
    </source>
</reference>
<evidence type="ECO:0000256" key="5">
    <source>
        <dbReference type="SAM" id="Phobius"/>
    </source>
</evidence>
<keyword evidence="2 5" id="KW-0812">Transmembrane</keyword>
<accession>A0A3E0TQN8</accession>
<evidence type="ECO:0000259" key="6">
    <source>
        <dbReference type="Pfam" id="PF04116"/>
    </source>
</evidence>
<proteinExistence type="predicted"/>
<evidence type="ECO:0000256" key="1">
    <source>
        <dbReference type="ARBA" id="ARBA00004370"/>
    </source>
</evidence>
<dbReference type="Pfam" id="PF04116">
    <property type="entry name" value="FA_hydroxylase"/>
    <property type="match status" value="1"/>
</dbReference>
<feature type="transmembrane region" description="Helical" evidence="5">
    <location>
        <begin position="12"/>
        <end position="30"/>
    </location>
</feature>
<sequence>MPTPLEVLIDPVTIGQLIIYAVLITVEVLWPARQLARVPGWHIKTAGFFILYLYLATYLPLLWDPYLAYYQIVSLESVHPIISILLALLVFELLIYLWHRGMHKSRVLWRVFHQMHHSAERVDTFGAFYFSPLDMIGFTLVGSFALTVGVGLSPEAITWFLFITMFLVVFQHTNIKTPQWLGYFIQRPESHSVHHRRGVHAYNYSDLPIIDIIFGTFNNPRNFIEEVGFYKGASKRVGDMLMFRDIVSDKLDSESVKTTLL</sequence>
<dbReference type="GO" id="GO:0005506">
    <property type="term" value="F:iron ion binding"/>
    <property type="evidence" value="ECO:0007669"/>
    <property type="project" value="InterPro"/>
</dbReference>
<feature type="transmembrane region" description="Helical" evidence="5">
    <location>
        <begin position="42"/>
        <end position="61"/>
    </location>
</feature>
<gene>
    <name evidence="7" type="ORF">DXX93_09630</name>
</gene>
<dbReference type="RefSeq" id="WP_116007914.1">
    <property type="nucleotide sequence ID" value="NZ_QUOU01000001.1"/>
</dbReference>
<keyword evidence="4 5" id="KW-0472">Membrane</keyword>
<dbReference type="OrthoDB" id="9770329at2"/>
<evidence type="ECO:0000256" key="3">
    <source>
        <dbReference type="ARBA" id="ARBA00022989"/>
    </source>
</evidence>
<dbReference type="PANTHER" id="PTHR11863">
    <property type="entry name" value="STEROL DESATURASE"/>
    <property type="match status" value="1"/>
</dbReference>
<organism evidence="7 8">
    <name type="scientific">Thalassotalea euphylliae</name>
    <dbReference type="NCBI Taxonomy" id="1655234"/>
    <lineage>
        <taxon>Bacteria</taxon>
        <taxon>Pseudomonadati</taxon>
        <taxon>Pseudomonadota</taxon>
        <taxon>Gammaproteobacteria</taxon>
        <taxon>Alteromonadales</taxon>
        <taxon>Colwelliaceae</taxon>
        <taxon>Thalassotalea</taxon>
    </lineage>
</organism>
<evidence type="ECO:0000256" key="2">
    <source>
        <dbReference type="ARBA" id="ARBA00022692"/>
    </source>
</evidence>